<sequence length="298" mass="34215">MVVVEVVEEVVVVEEEVELADSGYWWRRRPRLVVVLSLGVVEFCFRSEEFCLRFCIGGRKITLSRCRNLAKLIACHLTSHNYNCGHKESLGYKRWPRLRNFYATKQIGPLGGDGFGFDFIESNGRSGDIHTFWDSMFLDYMTSFKEEFFSLLSALACGSNQHLRTQFNLEKGLSLDQSVPFSRCASRYWLGLMWGLQRGPPPRERRGSVFDARGRQELIILLPLRIFLNLILEVGDLRGLTGNGLNKLDRFLLSRDFVALWPNASSVALNRIYLDHCPILLDGGDEDFKPTLFRFQNS</sequence>
<comment type="caution">
    <text evidence="1">The sequence shown here is derived from an EMBL/GenBank/DDBJ whole genome shotgun (WGS) entry which is preliminary data.</text>
</comment>
<gene>
    <name evidence="1" type="ORF">OSB04_001921</name>
</gene>
<evidence type="ECO:0000313" key="1">
    <source>
        <dbReference type="EMBL" id="KAJ9565955.1"/>
    </source>
</evidence>
<proteinExistence type="predicted"/>
<accession>A0AA38WSX7</accession>
<reference evidence="1" key="1">
    <citation type="submission" date="2023-03" db="EMBL/GenBank/DDBJ databases">
        <title>Chromosome-scale reference genome and RAD-based genetic map of yellow starthistle (Centaurea solstitialis) reveal putative structural variation and QTLs associated with invader traits.</title>
        <authorList>
            <person name="Reatini B."/>
            <person name="Cang F.A."/>
            <person name="Jiang Q."/>
            <person name="Mckibben M.T.W."/>
            <person name="Barker M.S."/>
            <person name="Rieseberg L.H."/>
            <person name="Dlugosch K.M."/>
        </authorList>
    </citation>
    <scope>NUCLEOTIDE SEQUENCE</scope>
    <source>
        <strain evidence="1">CAN-66</strain>
        <tissue evidence="1">Leaf</tissue>
    </source>
</reference>
<evidence type="ECO:0000313" key="2">
    <source>
        <dbReference type="Proteomes" id="UP001172457"/>
    </source>
</evidence>
<name>A0AA38WSX7_9ASTR</name>
<protein>
    <submittedName>
        <fullName evidence="1">Uncharacterized protein</fullName>
    </submittedName>
</protein>
<dbReference type="Proteomes" id="UP001172457">
    <property type="component" value="Chromosome 1"/>
</dbReference>
<organism evidence="1 2">
    <name type="scientific">Centaurea solstitialis</name>
    <name type="common">yellow star-thistle</name>
    <dbReference type="NCBI Taxonomy" id="347529"/>
    <lineage>
        <taxon>Eukaryota</taxon>
        <taxon>Viridiplantae</taxon>
        <taxon>Streptophyta</taxon>
        <taxon>Embryophyta</taxon>
        <taxon>Tracheophyta</taxon>
        <taxon>Spermatophyta</taxon>
        <taxon>Magnoliopsida</taxon>
        <taxon>eudicotyledons</taxon>
        <taxon>Gunneridae</taxon>
        <taxon>Pentapetalae</taxon>
        <taxon>asterids</taxon>
        <taxon>campanulids</taxon>
        <taxon>Asterales</taxon>
        <taxon>Asteraceae</taxon>
        <taxon>Carduoideae</taxon>
        <taxon>Cardueae</taxon>
        <taxon>Centaureinae</taxon>
        <taxon>Centaurea</taxon>
    </lineage>
</organism>
<keyword evidence="2" id="KW-1185">Reference proteome</keyword>
<dbReference type="EMBL" id="JARYMX010000001">
    <property type="protein sequence ID" value="KAJ9565955.1"/>
    <property type="molecule type" value="Genomic_DNA"/>
</dbReference>
<dbReference type="AlphaFoldDB" id="A0AA38WSX7"/>